<organism evidence="2 3">
    <name type="scientific">Luteimonas vadosa</name>
    <dbReference type="NCBI Taxonomy" id="1165507"/>
    <lineage>
        <taxon>Bacteria</taxon>
        <taxon>Pseudomonadati</taxon>
        <taxon>Pseudomonadota</taxon>
        <taxon>Gammaproteobacteria</taxon>
        <taxon>Lysobacterales</taxon>
        <taxon>Lysobacteraceae</taxon>
        <taxon>Luteimonas</taxon>
    </lineage>
</organism>
<dbReference type="Proteomes" id="UP001501323">
    <property type="component" value="Unassembled WGS sequence"/>
</dbReference>
<feature type="transmembrane region" description="Helical" evidence="1">
    <location>
        <begin position="6"/>
        <end position="21"/>
    </location>
</feature>
<evidence type="ECO:0000313" key="2">
    <source>
        <dbReference type="EMBL" id="GAA4854005.1"/>
    </source>
</evidence>
<keyword evidence="3" id="KW-1185">Reference proteome</keyword>
<keyword evidence="1" id="KW-0472">Membrane</keyword>
<evidence type="ECO:0008006" key="4">
    <source>
        <dbReference type="Google" id="ProtNLM"/>
    </source>
</evidence>
<keyword evidence="1" id="KW-1133">Transmembrane helix</keyword>
<sequence>MAVVVFVVILAVFYLSIIKLLKVDVVFYSSLQAAAAASLLLAILMFGTALFSALSGFERGQLLVICALLGYVLAISVPTVIDRSLSFYILEKLQQRGGAIRLDRFEHIFTGEYIREHKLVDVRLTEQVESGTIVIDGNCVVLTPRGDRLAAFGRFFRTNLLPRKRLLRGEYTDQLTDPFRRSDENPDYLCEPWAGH</sequence>
<accession>A0ABP9DN17</accession>
<feature type="transmembrane region" description="Helical" evidence="1">
    <location>
        <begin position="60"/>
        <end position="81"/>
    </location>
</feature>
<reference evidence="3" key="1">
    <citation type="journal article" date="2019" name="Int. J. Syst. Evol. Microbiol.">
        <title>The Global Catalogue of Microorganisms (GCM) 10K type strain sequencing project: providing services to taxonomists for standard genome sequencing and annotation.</title>
        <authorList>
            <consortium name="The Broad Institute Genomics Platform"/>
            <consortium name="The Broad Institute Genome Sequencing Center for Infectious Disease"/>
            <person name="Wu L."/>
            <person name="Ma J."/>
        </authorList>
    </citation>
    <scope>NUCLEOTIDE SEQUENCE [LARGE SCALE GENOMIC DNA]</scope>
    <source>
        <strain evidence="3">JCM 18392</strain>
    </source>
</reference>
<feature type="transmembrane region" description="Helical" evidence="1">
    <location>
        <begin position="33"/>
        <end position="54"/>
    </location>
</feature>
<protein>
    <recommendedName>
        <fullName evidence="4">DUF421 domain-containing protein</fullName>
    </recommendedName>
</protein>
<gene>
    <name evidence="2" type="ORF">GCM10023332_01480</name>
</gene>
<evidence type="ECO:0000256" key="1">
    <source>
        <dbReference type="SAM" id="Phobius"/>
    </source>
</evidence>
<comment type="caution">
    <text evidence="2">The sequence shown here is derived from an EMBL/GenBank/DDBJ whole genome shotgun (WGS) entry which is preliminary data.</text>
</comment>
<proteinExistence type="predicted"/>
<name>A0ABP9DN17_9GAMM</name>
<dbReference type="EMBL" id="BAABJY010000001">
    <property type="protein sequence ID" value="GAA4854005.1"/>
    <property type="molecule type" value="Genomic_DNA"/>
</dbReference>
<evidence type="ECO:0000313" key="3">
    <source>
        <dbReference type="Proteomes" id="UP001501323"/>
    </source>
</evidence>
<keyword evidence="1" id="KW-0812">Transmembrane</keyword>